<dbReference type="PROSITE" id="PS00211">
    <property type="entry name" value="ABC_TRANSPORTER_1"/>
    <property type="match status" value="1"/>
</dbReference>
<dbReference type="PROSITE" id="PS50893">
    <property type="entry name" value="ABC_TRANSPORTER_2"/>
    <property type="match status" value="1"/>
</dbReference>
<dbReference type="PANTHER" id="PTHR42781:SF4">
    <property type="entry name" value="SPERMIDINE_PUTRESCINE IMPORT ATP-BINDING PROTEIN POTA"/>
    <property type="match status" value="1"/>
</dbReference>
<dbReference type="SUPFAM" id="SSF50331">
    <property type="entry name" value="MOP-like"/>
    <property type="match status" value="1"/>
</dbReference>
<dbReference type="Gene3D" id="2.40.50.100">
    <property type="match status" value="1"/>
</dbReference>
<comment type="caution">
    <text evidence="5">The sequence shown here is derived from an EMBL/GenBank/DDBJ whole genome shotgun (WGS) entry which is preliminary data.</text>
</comment>
<dbReference type="InterPro" id="IPR003439">
    <property type="entry name" value="ABC_transporter-like_ATP-bd"/>
</dbReference>
<organism evidence="5">
    <name type="scientific">marine sediment metagenome</name>
    <dbReference type="NCBI Taxonomy" id="412755"/>
    <lineage>
        <taxon>unclassified sequences</taxon>
        <taxon>metagenomes</taxon>
        <taxon>ecological metagenomes</taxon>
    </lineage>
</organism>
<protein>
    <recommendedName>
        <fullName evidence="4">ABC transporter domain-containing protein</fullName>
    </recommendedName>
</protein>
<proteinExistence type="predicted"/>
<dbReference type="InterPro" id="IPR008995">
    <property type="entry name" value="Mo/tungstate-bd_C_term_dom"/>
</dbReference>
<evidence type="ECO:0000256" key="2">
    <source>
        <dbReference type="ARBA" id="ARBA00022741"/>
    </source>
</evidence>
<dbReference type="Pfam" id="PF00005">
    <property type="entry name" value="ABC_tran"/>
    <property type="match status" value="1"/>
</dbReference>
<dbReference type="PANTHER" id="PTHR42781">
    <property type="entry name" value="SPERMIDINE/PUTRESCINE IMPORT ATP-BINDING PROTEIN POTA"/>
    <property type="match status" value="1"/>
</dbReference>
<dbReference type="InterPro" id="IPR017871">
    <property type="entry name" value="ABC_transporter-like_CS"/>
</dbReference>
<keyword evidence="2" id="KW-0547">Nucleotide-binding</keyword>
<dbReference type="GO" id="GO:0016887">
    <property type="term" value="F:ATP hydrolysis activity"/>
    <property type="evidence" value="ECO:0007669"/>
    <property type="project" value="InterPro"/>
</dbReference>
<name>A0A0F9VD01_9ZZZZ</name>
<dbReference type="AlphaFoldDB" id="A0A0F9VD01"/>
<dbReference type="SMART" id="SM00382">
    <property type="entry name" value="AAA"/>
    <property type="match status" value="1"/>
</dbReference>
<accession>A0A0F9VD01</accession>
<keyword evidence="1" id="KW-0813">Transport</keyword>
<keyword evidence="3" id="KW-0067">ATP-binding</keyword>
<reference evidence="5" key="1">
    <citation type="journal article" date="2015" name="Nature">
        <title>Complex archaea that bridge the gap between prokaryotes and eukaryotes.</title>
        <authorList>
            <person name="Spang A."/>
            <person name="Saw J.H."/>
            <person name="Jorgensen S.L."/>
            <person name="Zaremba-Niedzwiedzka K."/>
            <person name="Martijn J."/>
            <person name="Lind A.E."/>
            <person name="van Eijk R."/>
            <person name="Schleper C."/>
            <person name="Guy L."/>
            <person name="Ettema T.J."/>
        </authorList>
    </citation>
    <scope>NUCLEOTIDE SEQUENCE</scope>
</reference>
<evidence type="ECO:0000259" key="4">
    <source>
        <dbReference type="PROSITE" id="PS50893"/>
    </source>
</evidence>
<gene>
    <name evidence="5" type="ORF">LCGC14_0154490</name>
</gene>
<dbReference type="FunFam" id="3.40.50.300:FF:000425">
    <property type="entry name" value="Probable ABC transporter, ATP-binding subunit"/>
    <property type="match status" value="1"/>
</dbReference>
<evidence type="ECO:0000256" key="3">
    <source>
        <dbReference type="ARBA" id="ARBA00022840"/>
    </source>
</evidence>
<dbReference type="InterPro" id="IPR003593">
    <property type="entry name" value="AAA+_ATPase"/>
</dbReference>
<dbReference type="InterPro" id="IPR050093">
    <property type="entry name" value="ABC_SmlMolc_Importer"/>
</dbReference>
<dbReference type="GO" id="GO:0005524">
    <property type="term" value="F:ATP binding"/>
    <property type="evidence" value="ECO:0007669"/>
    <property type="project" value="UniProtKB-KW"/>
</dbReference>
<sequence length="342" mass="37916">MIALENIQFHYPHSSVGVQDINLRVETGEFLVVVGASGSGKSTLLQLIAGFLTPLQGRVLLDHQDVTQLTCGERALGIVLQDYVLFNHMTVLGNVAYPLKVKGVRHAERHRRARKILHDVGLEALENVYPHQLSGGQQQRVAIARALVFEPRALLLDEPFSALDASRRESMRQELKHLQRQFGVTTLMITHDQEEALMLGDHVAILDQGKLLQHSSPHQLYTQPMNEAVARFIGRTNFIDAQVLDSQRIETADLGILEVAPHAFATGQTVRAMIRPEAIVANPASDVANQTPTTLIERQFLGAQQRFHLLCGTTTLSLESASPPEIITHVALPPTHIHLFNR</sequence>
<dbReference type="EMBL" id="LAZR01000056">
    <property type="protein sequence ID" value="KKN97637.1"/>
    <property type="molecule type" value="Genomic_DNA"/>
</dbReference>
<feature type="domain" description="ABC transporter" evidence="4">
    <location>
        <begin position="2"/>
        <end position="233"/>
    </location>
</feature>
<evidence type="ECO:0000256" key="1">
    <source>
        <dbReference type="ARBA" id="ARBA00022448"/>
    </source>
</evidence>
<dbReference type="SUPFAM" id="SSF52540">
    <property type="entry name" value="P-loop containing nucleoside triphosphate hydrolases"/>
    <property type="match status" value="1"/>
</dbReference>
<dbReference type="InterPro" id="IPR027417">
    <property type="entry name" value="P-loop_NTPase"/>
</dbReference>
<dbReference type="Gene3D" id="3.40.50.300">
    <property type="entry name" value="P-loop containing nucleotide triphosphate hydrolases"/>
    <property type="match status" value="1"/>
</dbReference>
<evidence type="ECO:0000313" key="5">
    <source>
        <dbReference type="EMBL" id="KKN97637.1"/>
    </source>
</evidence>